<evidence type="ECO:0000256" key="3">
    <source>
        <dbReference type="ARBA" id="ARBA00022723"/>
    </source>
</evidence>
<comment type="subcellular location">
    <subcellularLocation>
        <location evidence="11">Cytoplasm</location>
    </subcellularLocation>
</comment>
<feature type="binding site" evidence="12">
    <location>
        <position position="165"/>
    </location>
    <ligand>
        <name>glycerol</name>
        <dbReference type="ChEBI" id="CHEBI:17754"/>
    </ligand>
</feature>
<feature type="binding site" evidence="11">
    <location>
        <position position="249"/>
    </location>
    <ligand>
        <name>substrate</name>
    </ligand>
</feature>
<keyword evidence="4 11" id="KW-0862">Zinc</keyword>
<keyword evidence="10 11" id="KW-1208">Phospholipid metabolism</keyword>
<evidence type="ECO:0000256" key="1">
    <source>
        <dbReference type="ARBA" id="ARBA00022490"/>
    </source>
</evidence>
<dbReference type="GO" id="GO:0006650">
    <property type="term" value="P:glycerophospholipid metabolic process"/>
    <property type="evidence" value="ECO:0007669"/>
    <property type="project" value="UniProtKB-UniRule"/>
</dbReference>
<keyword evidence="6 11" id="KW-0560">Oxidoreductase</keyword>
<evidence type="ECO:0000256" key="11">
    <source>
        <dbReference type="HAMAP-Rule" id="MF_00497"/>
    </source>
</evidence>
<feature type="binding site" evidence="12">
    <location>
        <position position="245"/>
    </location>
    <ligand>
        <name>glycerol</name>
        <dbReference type="ChEBI" id="CHEBI:17754"/>
    </ligand>
</feature>
<reference evidence="16" key="1">
    <citation type="submission" date="2015-06" db="EMBL/GenBank/DDBJ databases">
        <title>New insights into the roles of widespread benthic archaea in carbon and nitrogen cycling.</title>
        <authorList>
            <person name="Lazar C.S."/>
            <person name="Baker B.J."/>
            <person name="Seitz K.W."/>
            <person name="Hyde A.S."/>
            <person name="Dick G.J."/>
            <person name="Hinrichs K.-U."/>
            <person name="Teske A.P."/>
        </authorList>
    </citation>
    <scope>NUCLEOTIDE SEQUENCE [LARGE SCALE GENOMIC DNA]</scope>
</reference>
<dbReference type="InterPro" id="IPR016205">
    <property type="entry name" value="Glycerol_DH"/>
</dbReference>
<evidence type="ECO:0000313" key="16">
    <source>
        <dbReference type="Proteomes" id="UP000054016"/>
    </source>
</evidence>
<feature type="binding site" evidence="11 14">
    <location>
        <position position="122"/>
    </location>
    <ligand>
        <name>NAD(+)</name>
        <dbReference type="ChEBI" id="CHEBI:57540"/>
    </ligand>
</feature>
<comment type="catalytic activity">
    <reaction evidence="11">
        <text>sn-glycerol 1-phosphate + NADP(+) = dihydroxyacetone phosphate + NADPH + H(+)</text>
        <dbReference type="Rhea" id="RHEA:21416"/>
        <dbReference type="ChEBI" id="CHEBI:15378"/>
        <dbReference type="ChEBI" id="CHEBI:57642"/>
        <dbReference type="ChEBI" id="CHEBI:57685"/>
        <dbReference type="ChEBI" id="CHEBI:57783"/>
        <dbReference type="ChEBI" id="CHEBI:58349"/>
        <dbReference type="EC" id="1.1.1.261"/>
    </reaction>
</comment>
<dbReference type="SUPFAM" id="SSF56796">
    <property type="entry name" value="Dehydroquinate synthase-like"/>
    <property type="match status" value="1"/>
</dbReference>
<proteinExistence type="inferred from homology"/>
<dbReference type="GO" id="GO:0008654">
    <property type="term" value="P:phospholipid biosynthetic process"/>
    <property type="evidence" value="ECO:0007669"/>
    <property type="project" value="UniProtKB-KW"/>
</dbReference>
<sequence length="345" mass="36643">MQLPREVIVGKGALTRVTEVAKRLGLSGSALIVAGPKSCEIAGKQVSDLLQQKGLNVDTLLVKTVTIKDILMVEERIKEGKPKVLIGVGGGTKIDAAKLSASRQGIPFISIPTALSHDGIASPLASVKGLDKPYSIMAQAPLAIIADTDVIAHAPWRSVISGCGDAISKFTAVKDWRLAKAEKNEYYGEYAASLALMSAKLVIENAELIQPGNDEGLRVLLEALISCGVAMSIAGSSRPCSGSEHLFSHALDMVSCPHAMHGEQCGVGSVLSAYLHKAKWKRIRDSLKQIGAPTTAAELGVKDENLVKALEMAATIRPERYTILHKLKLNRQACEKAAKITGVIN</sequence>
<name>A0A0M0BTE8_9ARCH</name>
<keyword evidence="7 11" id="KW-0520">NAD</keyword>
<evidence type="ECO:0000256" key="10">
    <source>
        <dbReference type="ARBA" id="ARBA00023264"/>
    </source>
</evidence>
<dbReference type="PATRIC" id="fig|1685125.3.peg.422"/>
<dbReference type="HAMAP" id="MF_00497_A">
    <property type="entry name" value="G1P_dehydrogenase_A"/>
    <property type="match status" value="1"/>
</dbReference>
<dbReference type="PANTHER" id="PTHR43616">
    <property type="entry name" value="GLYCEROL DEHYDROGENASE"/>
    <property type="match status" value="1"/>
</dbReference>
<dbReference type="PIRSF" id="PIRSF000112">
    <property type="entry name" value="Glycerol_dehydrogenase"/>
    <property type="match status" value="1"/>
</dbReference>
<feature type="binding site" evidence="11">
    <location>
        <position position="165"/>
    </location>
    <ligand>
        <name>substrate</name>
    </ligand>
</feature>
<comment type="pathway">
    <text evidence="11">Membrane lipid metabolism; glycerophospholipid metabolism.</text>
</comment>
<evidence type="ECO:0000256" key="6">
    <source>
        <dbReference type="ARBA" id="ARBA00023002"/>
    </source>
</evidence>
<dbReference type="AlphaFoldDB" id="A0A0M0BTE8"/>
<feature type="binding site" evidence="11 14">
    <location>
        <begin position="91"/>
        <end position="95"/>
    </location>
    <ligand>
        <name>NAD(+)</name>
        <dbReference type="ChEBI" id="CHEBI:57540"/>
    </ligand>
</feature>
<dbReference type="GO" id="GO:0046872">
    <property type="term" value="F:metal ion binding"/>
    <property type="evidence" value="ECO:0007669"/>
    <property type="project" value="UniProtKB-KW"/>
</dbReference>
<evidence type="ECO:0000256" key="2">
    <source>
        <dbReference type="ARBA" id="ARBA00022516"/>
    </source>
</evidence>
<evidence type="ECO:0000256" key="8">
    <source>
        <dbReference type="ARBA" id="ARBA00023098"/>
    </source>
</evidence>
<feature type="binding site" evidence="11">
    <location>
        <position position="261"/>
    </location>
    <ligand>
        <name>Zn(2+)</name>
        <dbReference type="ChEBI" id="CHEBI:29105"/>
        <note>catalytic</note>
    </ligand>
</feature>
<gene>
    <name evidence="11 15" type="primary">egsA</name>
    <name evidence="15" type="ORF">AC478_01880</name>
</gene>
<protein>
    <recommendedName>
        <fullName evidence="11">Glycerol-1-phosphate dehydrogenase [NAD(P)+]</fullName>
        <shortName evidence="11">G1P dehydrogenase</shortName>
        <shortName evidence="11">G1PDH</shortName>
        <ecNumber evidence="11">1.1.1.261</ecNumber>
    </recommendedName>
    <alternativeName>
        <fullName evidence="11">Enantiomeric glycerophosphate synthase</fullName>
    </alternativeName>
    <alternativeName>
        <fullName evidence="11">sn-glycerol-1-phosphate dehydrogenase</fullName>
    </alternativeName>
</protein>
<dbReference type="Gene3D" id="1.20.1090.10">
    <property type="entry name" value="Dehydroquinate synthase-like - alpha domain"/>
    <property type="match status" value="1"/>
</dbReference>
<dbReference type="InterPro" id="IPR023002">
    <property type="entry name" value="G1P_dehydrogenase_arc"/>
</dbReference>
<dbReference type="NCBIfam" id="NF002022">
    <property type="entry name" value="PRK00843.1"/>
    <property type="match status" value="1"/>
</dbReference>
<dbReference type="GO" id="GO:0106357">
    <property type="term" value="F:glycerol-1-phosphate dehydrogenase (NAD+) activity"/>
    <property type="evidence" value="ECO:0007669"/>
    <property type="project" value="RHEA"/>
</dbReference>
<dbReference type="EMBL" id="LFWV01000020">
    <property type="protein sequence ID" value="KON31892.1"/>
    <property type="molecule type" value="Genomic_DNA"/>
</dbReference>
<dbReference type="Proteomes" id="UP000054016">
    <property type="component" value="Unassembled WGS sequence"/>
</dbReference>
<dbReference type="InterPro" id="IPR032837">
    <property type="entry name" value="G1PDH"/>
</dbReference>
<comment type="catalytic activity">
    <reaction evidence="11">
        <text>sn-glycerol 1-phosphate + NAD(+) = dihydroxyacetone phosphate + NADH + H(+)</text>
        <dbReference type="Rhea" id="RHEA:21412"/>
        <dbReference type="ChEBI" id="CHEBI:15378"/>
        <dbReference type="ChEBI" id="CHEBI:57540"/>
        <dbReference type="ChEBI" id="CHEBI:57642"/>
        <dbReference type="ChEBI" id="CHEBI:57685"/>
        <dbReference type="ChEBI" id="CHEBI:57945"/>
        <dbReference type="EC" id="1.1.1.261"/>
    </reaction>
</comment>
<comment type="function">
    <text evidence="11">Catalyzes the NAD(P)H-dependent reduction of dihydroxyacetonephosphate (DHAP or glycerone phosphate) to glycerol 1-phosphate (G1P). The G1P thus generated is used as the glycerophosphate backbone of phospholipids in the cellular membranes of Archaea.</text>
</comment>
<feature type="binding site" evidence="11">
    <location>
        <position position="245"/>
    </location>
    <ligand>
        <name>Zn(2+)</name>
        <dbReference type="ChEBI" id="CHEBI:29105"/>
        <note>catalytic</note>
    </ligand>
</feature>
<keyword evidence="1 11" id="KW-0963">Cytoplasm</keyword>
<dbReference type="EC" id="1.1.1.261" evidence="11"/>
<accession>A0A0M0BTE8</accession>
<evidence type="ECO:0000256" key="9">
    <source>
        <dbReference type="ARBA" id="ARBA00023209"/>
    </source>
</evidence>
<evidence type="ECO:0000256" key="4">
    <source>
        <dbReference type="ARBA" id="ARBA00022833"/>
    </source>
</evidence>
<dbReference type="UniPathway" id="UPA00940"/>
<dbReference type="Pfam" id="PF13685">
    <property type="entry name" value="Fe-ADH_2"/>
    <property type="match status" value="1"/>
</dbReference>
<feature type="binding site" evidence="13">
    <location>
        <position position="118"/>
    </location>
    <ligand>
        <name>glycerol</name>
        <dbReference type="ChEBI" id="CHEBI:17754"/>
    </ligand>
</feature>
<evidence type="ECO:0000313" key="15">
    <source>
        <dbReference type="EMBL" id="KON31892.1"/>
    </source>
</evidence>
<dbReference type="PANTHER" id="PTHR43616:SF5">
    <property type="entry name" value="GLYCEROL DEHYDROGENASE 1"/>
    <property type="match status" value="1"/>
</dbReference>
<evidence type="ECO:0000256" key="13">
    <source>
        <dbReference type="PIRSR" id="PIRSR000112-2"/>
    </source>
</evidence>
<keyword evidence="5 11" id="KW-0521">NADP</keyword>
<feature type="binding site" evidence="11">
    <location>
        <position position="165"/>
    </location>
    <ligand>
        <name>Zn(2+)</name>
        <dbReference type="ChEBI" id="CHEBI:29105"/>
        <note>catalytic</note>
    </ligand>
</feature>
<comment type="similarity">
    <text evidence="11">Belongs to the glycerol-1-phosphate dehydrogenase family.</text>
</comment>
<keyword evidence="8 11" id="KW-0443">Lipid metabolism</keyword>
<feature type="binding site" evidence="11">
    <location>
        <position position="118"/>
    </location>
    <ligand>
        <name>substrate</name>
    </ligand>
</feature>
<dbReference type="GO" id="GO:0106358">
    <property type="term" value="F:glycerol-1-phosphate dehydrogenase (NADP+) activity"/>
    <property type="evidence" value="ECO:0007669"/>
    <property type="project" value="RHEA"/>
</dbReference>
<feature type="binding site" evidence="14">
    <location>
        <position position="124"/>
    </location>
    <ligand>
        <name>NAD(+)</name>
        <dbReference type="ChEBI" id="CHEBI:57540"/>
    </ligand>
</feature>
<evidence type="ECO:0000256" key="12">
    <source>
        <dbReference type="PIRSR" id="PIRSR000112-1"/>
    </source>
</evidence>
<comment type="cofactor">
    <cofactor evidence="11 12">
        <name>Zn(2+)</name>
        <dbReference type="ChEBI" id="CHEBI:29105"/>
    </cofactor>
    <text evidence="11 12">Binds 1 zinc ion per subunit.</text>
</comment>
<keyword evidence="2 11" id="KW-0444">Lipid biosynthesis</keyword>
<evidence type="ECO:0000256" key="7">
    <source>
        <dbReference type="ARBA" id="ARBA00023027"/>
    </source>
</evidence>
<keyword evidence="9 11" id="KW-0594">Phospholipid biosynthesis</keyword>
<dbReference type="CDD" id="cd08173">
    <property type="entry name" value="Gro1PDH"/>
    <property type="match status" value="1"/>
</dbReference>
<dbReference type="GO" id="GO:0005737">
    <property type="term" value="C:cytoplasm"/>
    <property type="evidence" value="ECO:0007669"/>
    <property type="project" value="UniProtKB-SubCell"/>
</dbReference>
<feature type="binding site" evidence="11 14">
    <location>
        <begin position="113"/>
        <end position="116"/>
    </location>
    <ligand>
        <name>NAD(+)</name>
        <dbReference type="ChEBI" id="CHEBI:57540"/>
    </ligand>
</feature>
<evidence type="ECO:0000256" key="5">
    <source>
        <dbReference type="ARBA" id="ARBA00022857"/>
    </source>
</evidence>
<organism evidence="15 16">
    <name type="scientific">miscellaneous Crenarchaeota group-1 archaeon SG8-32-3</name>
    <dbReference type="NCBI Taxonomy" id="1685125"/>
    <lineage>
        <taxon>Archaea</taxon>
        <taxon>Candidatus Bathyarchaeota</taxon>
        <taxon>MCG-1</taxon>
    </lineage>
</organism>
<evidence type="ECO:0000256" key="14">
    <source>
        <dbReference type="PIRSR" id="PIRSR000112-3"/>
    </source>
</evidence>
<comment type="caution">
    <text evidence="15">The sequence shown here is derived from an EMBL/GenBank/DDBJ whole genome shotgun (WGS) entry which is preliminary data.</text>
</comment>
<keyword evidence="3 11" id="KW-0479">Metal-binding</keyword>
<dbReference type="Gene3D" id="3.40.50.1970">
    <property type="match status" value="1"/>
</dbReference>
<feature type="binding site" evidence="12">
    <location>
        <position position="261"/>
    </location>
    <ligand>
        <name>glycerol</name>
        <dbReference type="ChEBI" id="CHEBI:17754"/>
    </ligand>
</feature>